<dbReference type="EMBL" id="VBOW01000025">
    <property type="protein sequence ID" value="TMQ59122.1"/>
    <property type="molecule type" value="Genomic_DNA"/>
</dbReference>
<dbReference type="Pfam" id="PF05193">
    <property type="entry name" value="Peptidase_M16_C"/>
    <property type="match status" value="1"/>
</dbReference>
<evidence type="ECO:0000259" key="1">
    <source>
        <dbReference type="Pfam" id="PF00675"/>
    </source>
</evidence>
<organism evidence="3 4">
    <name type="scientific">Eiseniibacteriota bacterium</name>
    <dbReference type="NCBI Taxonomy" id="2212470"/>
    <lineage>
        <taxon>Bacteria</taxon>
        <taxon>Candidatus Eiseniibacteriota</taxon>
    </lineage>
</organism>
<reference evidence="3 4" key="1">
    <citation type="journal article" date="2019" name="Nat. Microbiol.">
        <title>Mediterranean grassland soil C-N compound turnover is dependent on rainfall and depth, and is mediated by genomically divergent microorganisms.</title>
        <authorList>
            <person name="Diamond S."/>
            <person name="Andeer P.F."/>
            <person name="Li Z."/>
            <person name="Crits-Christoph A."/>
            <person name="Burstein D."/>
            <person name="Anantharaman K."/>
            <person name="Lane K.R."/>
            <person name="Thomas B.C."/>
            <person name="Pan C."/>
            <person name="Northen T.R."/>
            <person name="Banfield J.F."/>
        </authorList>
    </citation>
    <scope>NUCLEOTIDE SEQUENCE [LARGE SCALE GENOMIC DNA]</scope>
    <source>
        <strain evidence="3">WS_6</strain>
    </source>
</reference>
<dbReference type="InterPro" id="IPR011249">
    <property type="entry name" value="Metalloenz_LuxS/M16"/>
</dbReference>
<gene>
    <name evidence="3" type="ORF">E6K76_05910</name>
</gene>
<feature type="domain" description="Peptidase M16 N-terminal" evidence="1">
    <location>
        <begin position="69"/>
        <end position="215"/>
    </location>
</feature>
<dbReference type="GO" id="GO:0046872">
    <property type="term" value="F:metal ion binding"/>
    <property type="evidence" value="ECO:0007669"/>
    <property type="project" value="InterPro"/>
</dbReference>
<feature type="domain" description="Peptidase M16 C-terminal" evidence="2">
    <location>
        <begin position="224"/>
        <end position="390"/>
    </location>
</feature>
<dbReference type="Pfam" id="PF00675">
    <property type="entry name" value="Peptidase_M16"/>
    <property type="match status" value="1"/>
</dbReference>
<name>A0A538T659_UNCEI</name>
<evidence type="ECO:0000313" key="4">
    <source>
        <dbReference type="Proteomes" id="UP000316852"/>
    </source>
</evidence>
<evidence type="ECO:0000259" key="2">
    <source>
        <dbReference type="Pfam" id="PF05193"/>
    </source>
</evidence>
<dbReference type="PANTHER" id="PTHR11851:SF224">
    <property type="entry name" value="PROCESSING PROTEASE"/>
    <property type="match status" value="1"/>
</dbReference>
<dbReference type="InterPro" id="IPR007863">
    <property type="entry name" value="Peptidase_M16_C"/>
</dbReference>
<dbReference type="AlphaFoldDB" id="A0A538T659"/>
<dbReference type="PANTHER" id="PTHR11851">
    <property type="entry name" value="METALLOPROTEASE"/>
    <property type="match status" value="1"/>
</dbReference>
<dbReference type="Proteomes" id="UP000316852">
    <property type="component" value="Unassembled WGS sequence"/>
</dbReference>
<proteinExistence type="predicted"/>
<dbReference type="InterPro" id="IPR050361">
    <property type="entry name" value="MPP/UQCRC_Complex"/>
</dbReference>
<dbReference type="SUPFAM" id="SSF63411">
    <property type="entry name" value="LuxS/MPP-like metallohydrolase"/>
    <property type="match status" value="2"/>
</dbReference>
<protein>
    <submittedName>
        <fullName evidence="3">Insulinase family protein</fullName>
    </submittedName>
</protein>
<accession>A0A538T659</accession>
<dbReference type="Gene3D" id="3.30.830.10">
    <property type="entry name" value="Metalloenzyme, LuxS/M16 peptidase-like"/>
    <property type="match status" value="2"/>
</dbReference>
<dbReference type="InterPro" id="IPR011765">
    <property type="entry name" value="Pept_M16_N"/>
</dbReference>
<sequence>MPAQHRKFQSIKGFRPLLATVAAILLLLPGSARSQDDRAVPQAKPPARVPIYDPGAPVQKKVLKNGLTILVQEERTSERVAGAVALRMGSIYETDEEAGRSQVLIKSIVAGTQKHPPAEFALRLLAADASLESGAGPDLGQIAITTKREQVDAAIDLLAECVLEPSFPDTAVDASRQRALTVAAGEGESPIKAAYSMYLGAMYRGSPLARPVAGTVSGIADCRRRDVLAQYQRYFVGGNMAVCFVGNFDGKKVMARLEKAFAAVPRGAALRPVAGDPIPLAADTSMTAERDILASCLTYGYAAPGYGDPDYPAFKIIESYLASGDRSPIAFWLPQRGLAATVGVIYAPYPRRSSIAVYLGSAPSKLGAARDTVAAVMSRLRTQPLDEGEWIAQLKRVQNGTFANQNDPLVRARSMSQFEVAGEGYDFPRRFEESLLKLNPESVRAAAERWFAHSCEATVTPVKSESKL</sequence>
<evidence type="ECO:0000313" key="3">
    <source>
        <dbReference type="EMBL" id="TMQ59122.1"/>
    </source>
</evidence>
<comment type="caution">
    <text evidence="3">The sequence shown here is derived from an EMBL/GenBank/DDBJ whole genome shotgun (WGS) entry which is preliminary data.</text>
</comment>